<dbReference type="Gene3D" id="3.30.70.270">
    <property type="match status" value="1"/>
</dbReference>
<dbReference type="PANTHER" id="PTHR37984:SF5">
    <property type="entry name" value="PROTEIN NYNRIN-LIKE"/>
    <property type="match status" value="1"/>
</dbReference>
<evidence type="ECO:0000256" key="1">
    <source>
        <dbReference type="ARBA" id="ARBA00023268"/>
    </source>
</evidence>
<evidence type="ECO:0000259" key="2">
    <source>
        <dbReference type="PROSITE" id="PS50994"/>
    </source>
</evidence>
<keyword evidence="3" id="KW-0695">RNA-directed DNA polymerase</keyword>
<dbReference type="AlphaFoldDB" id="A0A699J3Q4"/>
<keyword evidence="3" id="KW-0808">Transferase</keyword>
<protein>
    <submittedName>
        <fullName evidence="3">Reverse transcriptase domain-containing protein</fullName>
    </submittedName>
</protein>
<dbReference type="FunFam" id="3.30.70.270:FF:000026">
    <property type="entry name" value="Transposon Ty3-G Gag-Pol polyprotein"/>
    <property type="match status" value="1"/>
</dbReference>
<reference evidence="3" key="1">
    <citation type="journal article" date="2019" name="Sci. Rep.">
        <title>Draft genome of Tanacetum cinerariifolium, the natural source of mosquito coil.</title>
        <authorList>
            <person name="Yamashiro T."/>
            <person name="Shiraishi A."/>
            <person name="Satake H."/>
            <person name="Nakayama K."/>
        </authorList>
    </citation>
    <scope>NUCLEOTIDE SEQUENCE</scope>
</reference>
<accession>A0A699J3Q4</accession>
<proteinExistence type="predicted"/>
<feature type="domain" description="Integrase catalytic" evidence="2">
    <location>
        <begin position="293"/>
        <end position="400"/>
    </location>
</feature>
<dbReference type="Gene3D" id="3.10.10.10">
    <property type="entry name" value="HIV Type 1 Reverse Transcriptase, subunit A, domain 1"/>
    <property type="match status" value="1"/>
</dbReference>
<name>A0A699J3Q4_TANCI</name>
<dbReference type="GO" id="GO:0015074">
    <property type="term" value="P:DNA integration"/>
    <property type="evidence" value="ECO:0007669"/>
    <property type="project" value="InterPro"/>
</dbReference>
<dbReference type="GO" id="GO:0003676">
    <property type="term" value="F:nucleic acid binding"/>
    <property type="evidence" value="ECO:0007669"/>
    <property type="project" value="InterPro"/>
</dbReference>
<dbReference type="SUPFAM" id="SSF53098">
    <property type="entry name" value="Ribonuclease H-like"/>
    <property type="match status" value="1"/>
</dbReference>
<dbReference type="InterPro" id="IPR036397">
    <property type="entry name" value="RNaseH_sf"/>
</dbReference>
<dbReference type="InterPro" id="IPR043128">
    <property type="entry name" value="Rev_trsase/Diguanyl_cyclase"/>
</dbReference>
<keyword evidence="3" id="KW-0548">Nucleotidyltransferase</keyword>
<dbReference type="PANTHER" id="PTHR37984">
    <property type="entry name" value="PROTEIN CBG26694"/>
    <property type="match status" value="1"/>
</dbReference>
<evidence type="ECO:0000313" key="3">
    <source>
        <dbReference type="EMBL" id="GFA05496.1"/>
    </source>
</evidence>
<gene>
    <name evidence="3" type="ORF">Tci_577468</name>
</gene>
<dbReference type="PROSITE" id="PS50994">
    <property type="entry name" value="INTEGRASE"/>
    <property type="match status" value="1"/>
</dbReference>
<dbReference type="InterPro" id="IPR012337">
    <property type="entry name" value="RNaseH-like_sf"/>
</dbReference>
<dbReference type="Pfam" id="PF17921">
    <property type="entry name" value="Integrase_H2C2"/>
    <property type="match status" value="1"/>
</dbReference>
<dbReference type="EMBL" id="BKCJ010362002">
    <property type="protein sequence ID" value="GFA05496.1"/>
    <property type="molecule type" value="Genomic_DNA"/>
</dbReference>
<sequence>MKELSEQLKELSEKGFIRPSSLPWGAPVFVKKKDVSFRICIGYRELNKLKAIINSTFEKRICQSQPSKLDMVILELLKKEKLYAKFSKCDLFLDLVQFLDHVINSEGVHIDPSKIEAIKNWTVPTTPTEVRQFLGLARYYRRFIEGFSLIAKPLTKITQKNKKYEWGEDEEEAFQMLKQKVCSAPILALPKGSEDFVVYYDASIKGFRTVLMQREKTEFSERIPKAQTIAMKKENVKAKNLGRFLKPIFKIRSDGIRYFDKCVWLPMYGGLRDLIMHESHKSKYSIHPGSDKMYQDLKKLYWWLNMKAEIATYVSKCLTCAKKTLQEAIGTQLEMSTVYHPQTDGQSERTIQTMKDMLRACLIYFGSIWDRNLPLVEFSYDNSYHTSIKAAPFEALYGRKCRSPVCWSEDGDS</sequence>
<dbReference type="Pfam" id="PF17919">
    <property type="entry name" value="RT_RNaseH_2"/>
    <property type="match status" value="1"/>
</dbReference>
<dbReference type="InterPro" id="IPR050951">
    <property type="entry name" value="Retrovirus_Pol_polyprotein"/>
</dbReference>
<dbReference type="Gene3D" id="3.30.420.10">
    <property type="entry name" value="Ribonuclease H-like superfamily/Ribonuclease H"/>
    <property type="match status" value="1"/>
</dbReference>
<dbReference type="InterPro" id="IPR043502">
    <property type="entry name" value="DNA/RNA_pol_sf"/>
</dbReference>
<dbReference type="InterPro" id="IPR041588">
    <property type="entry name" value="Integrase_H2C2"/>
</dbReference>
<keyword evidence="1" id="KW-0511">Multifunctional enzyme</keyword>
<organism evidence="3">
    <name type="scientific">Tanacetum cinerariifolium</name>
    <name type="common">Dalmatian daisy</name>
    <name type="synonym">Chrysanthemum cinerariifolium</name>
    <dbReference type="NCBI Taxonomy" id="118510"/>
    <lineage>
        <taxon>Eukaryota</taxon>
        <taxon>Viridiplantae</taxon>
        <taxon>Streptophyta</taxon>
        <taxon>Embryophyta</taxon>
        <taxon>Tracheophyta</taxon>
        <taxon>Spermatophyta</taxon>
        <taxon>Magnoliopsida</taxon>
        <taxon>eudicotyledons</taxon>
        <taxon>Gunneridae</taxon>
        <taxon>Pentapetalae</taxon>
        <taxon>asterids</taxon>
        <taxon>campanulids</taxon>
        <taxon>Asterales</taxon>
        <taxon>Asteraceae</taxon>
        <taxon>Asteroideae</taxon>
        <taxon>Anthemideae</taxon>
        <taxon>Anthemidinae</taxon>
        <taxon>Tanacetum</taxon>
    </lineage>
</organism>
<comment type="caution">
    <text evidence="3">The sequence shown here is derived from an EMBL/GenBank/DDBJ whole genome shotgun (WGS) entry which is preliminary data.</text>
</comment>
<dbReference type="InterPro" id="IPR041577">
    <property type="entry name" value="RT_RNaseH_2"/>
</dbReference>
<dbReference type="InterPro" id="IPR001584">
    <property type="entry name" value="Integrase_cat-core"/>
</dbReference>
<dbReference type="GO" id="GO:0003964">
    <property type="term" value="F:RNA-directed DNA polymerase activity"/>
    <property type="evidence" value="ECO:0007669"/>
    <property type="project" value="UniProtKB-KW"/>
</dbReference>
<dbReference type="SUPFAM" id="SSF56672">
    <property type="entry name" value="DNA/RNA polymerases"/>
    <property type="match status" value="1"/>
</dbReference>